<evidence type="ECO:0000313" key="3">
    <source>
        <dbReference type="Proteomes" id="UP001165069"/>
    </source>
</evidence>
<keyword evidence="3" id="KW-1185">Reference proteome</keyword>
<name>A0ABQ5QH07_9BACT</name>
<sequence>MNTRVLLCLSLGATAVWAAEPQAWNWPKVVLIGIEEMKPGKGAAHQKNETAWTRAIAAAKFPYHFYAMSPVAGPNQVWWVNPVGTFADLEKADAFIGKNPALKAQVEGFAVKDGEMVTNSRTELYVLRPDLSRSPGTLYPHFYWTFVIRVKPGQDEAFKDFANKMGAFYDKAGLAAHWGIYQGMAGTTNPTFLVVVPLRSMADLDAAMADDRKFAETAGEEGLKGLAKLSAEATGREESFLLGVDPKMSYPDEGDLKADPEFWKEWTAKPAAKAKPAPAKEEKK</sequence>
<accession>A0ABQ5QH07</accession>
<dbReference type="Proteomes" id="UP001165069">
    <property type="component" value="Unassembled WGS sequence"/>
</dbReference>
<protein>
    <submittedName>
        <fullName evidence="2">Uncharacterized protein</fullName>
    </submittedName>
</protein>
<comment type="caution">
    <text evidence="2">The sequence shown here is derived from an EMBL/GenBank/DDBJ whole genome shotgun (WGS) entry which is preliminary data.</text>
</comment>
<feature type="chain" id="PRO_5046382536" evidence="1">
    <location>
        <begin position="19"/>
        <end position="284"/>
    </location>
</feature>
<keyword evidence="1" id="KW-0732">Signal</keyword>
<proteinExistence type="predicted"/>
<organism evidence="2 3">
    <name type="scientific">Geothrix limicola</name>
    <dbReference type="NCBI Taxonomy" id="2927978"/>
    <lineage>
        <taxon>Bacteria</taxon>
        <taxon>Pseudomonadati</taxon>
        <taxon>Acidobacteriota</taxon>
        <taxon>Holophagae</taxon>
        <taxon>Holophagales</taxon>
        <taxon>Holophagaceae</taxon>
        <taxon>Geothrix</taxon>
    </lineage>
</organism>
<gene>
    <name evidence="2" type="ORF">GETHLI_23660</name>
</gene>
<evidence type="ECO:0000313" key="2">
    <source>
        <dbReference type="EMBL" id="GLH73864.1"/>
    </source>
</evidence>
<dbReference type="RefSeq" id="WP_285575510.1">
    <property type="nucleotide sequence ID" value="NZ_BSDE01000004.1"/>
</dbReference>
<reference evidence="2 3" key="1">
    <citation type="journal article" date="2023" name="Antonie Van Leeuwenhoek">
        <title>Mesoterricola silvestris gen. nov., sp. nov., Mesoterricola sediminis sp. nov., Geothrix oryzae sp. nov., Geothrix edaphica sp. nov., Geothrix rubra sp. nov., and Geothrix limicola sp. nov., six novel members of Acidobacteriota isolated from soils.</title>
        <authorList>
            <person name="Itoh H."/>
            <person name="Sugisawa Y."/>
            <person name="Mise K."/>
            <person name="Xu Z."/>
            <person name="Kuniyasu M."/>
            <person name="Ushijima N."/>
            <person name="Kawano K."/>
            <person name="Kobayashi E."/>
            <person name="Shiratori Y."/>
            <person name="Masuda Y."/>
            <person name="Senoo K."/>
        </authorList>
    </citation>
    <scope>NUCLEOTIDE SEQUENCE [LARGE SCALE GENOMIC DNA]</scope>
    <source>
        <strain evidence="2 3">Red804</strain>
    </source>
</reference>
<evidence type="ECO:0000256" key="1">
    <source>
        <dbReference type="SAM" id="SignalP"/>
    </source>
</evidence>
<feature type="signal peptide" evidence="1">
    <location>
        <begin position="1"/>
        <end position="18"/>
    </location>
</feature>
<dbReference type="EMBL" id="BSDE01000004">
    <property type="protein sequence ID" value="GLH73864.1"/>
    <property type="molecule type" value="Genomic_DNA"/>
</dbReference>